<organism evidence="3 4">
    <name type="scientific">Owenia fusiformis</name>
    <name type="common">Polychaete worm</name>
    <dbReference type="NCBI Taxonomy" id="6347"/>
    <lineage>
        <taxon>Eukaryota</taxon>
        <taxon>Metazoa</taxon>
        <taxon>Spiralia</taxon>
        <taxon>Lophotrochozoa</taxon>
        <taxon>Annelida</taxon>
        <taxon>Polychaeta</taxon>
        <taxon>Sedentaria</taxon>
        <taxon>Canalipalpata</taxon>
        <taxon>Sabellida</taxon>
        <taxon>Oweniida</taxon>
        <taxon>Oweniidae</taxon>
        <taxon>Owenia</taxon>
    </lineage>
</organism>
<feature type="compositionally biased region" description="Polar residues" evidence="2">
    <location>
        <begin position="99"/>
        <end position="122"/>
    </location>
</feature>
<feature type="region of interest" description="Disordered" evidence="2">
    <location>
        <begin position="1"/>
        <end position="26"/>
    </location>
</feature>
<sequence length="307" mass="35015">MSQRSRLPKKVTLNAQGNVKKESHVDVPTVKKEVPIRKNHKPVDVTSVVSRLYEPTISTIGKCGASKSDIAKEVEKRKRHDSGSSDNLTPTAMKPATKRSLSNLTQTKCKTQFSSQPNTVFNTKPPVSGERIRRFSASKQSNTKSQSYNELKKKTSDLEDELNNLKNLHVDKVKHLEQSLEQATKEAEMIKQENEEVTSKLQQKEKYYKETMVESKKDQDTLKSKVEDCEKKLLQCKIDPVTLKSMENDSDEEAQIEKRRQEAKAKAIAFKEKLDKFNLKSQLHLDSLKETLGKCISTTWIAMKTQY</sequence>
<evidence type="ECO:0000256" key="2">
    <source>
        <dbReference type="SAM" id="MobiDB-lite"/>
    </source>
</evidence>
<keyword evidence="4" id="KW-1185">Reference proteome</keyword>
<accession>A0A8J1XXG4</accession>
<feature type="coiled-coil region" evidence="1">
    <location>
        <begin position="246"/>
        <end position="280"/>
    </location>
</feature>
<evidence type="ECO:0000256" key="1">
    <source>
        <dbReference type="SAM" id="Coils"/>
    </source>
</evidence>
<dbReference type="Proteomes" id="UP000749559">
    <property type="component" value="Unassembled WGS sequence"/>
</dbReference>
<dbReference type="EMBL" id="CAIIXF020000008">
    <property type="protein sequence ID" value="CAH1791102.1"/>
    <property type="molecule type" value="Genomic_DNA"/>
</dbReference>
<gene>
    <name evidence="3" type="ORF">OFUS_LOCUS16225</name>
</gene>
<keyword evidence="1" id="KW-0175">Coiled coil</keyword>
<name>A0A8J1XXG4_OWEFU</name>
<feature type="region of interest" description="Disordered" evidence="2">
    <location>
        <begin position="64"/>
        <end position="155"/>
    </location>
</feature>
<feature type="compositionally biased region" description="Polar residues" evidence="2">
    <location>
        <begin position="137"/>
        <end position="149"/>
    </location>
</feature>
<reference evidence="3" key="1">
    <citation type="submission" date="2022-03" db="EMBL/GenBank/DDBJ databases">
        <authorList>
            <person name="Martin C."/>
        </authorList>
    </citation>
    <scope>NUCLEOTIDE SEQUENCE</scope>
</reference>
<protein>
    <submittedName>
        <fullName evidence="3">Uncharacterized protein</fullName>
    </submittedName>
</protein>
<comment type="caution">
    <text evidence="3">The sequence shown here is derived from an EMBL/GenBank/DDBJ whole genome shotgun (WGS) entry which is preliminary data.</text>
</comment>
<evidence type="ECO:0000313" key="4">
    <source>
        <dbReference type="Proteomes" id="UP000749559"/>
    </source>
</evidence>
<proteinExistence type="predicted"/>
<dbReference type="AlphaFoldDB" id="A0A8J1XXG4"/>
<evidence type="ECO:0000313" key="3">
    <source>
        <dbReference type="EMBL" id="CAH1791102.1"/>
    </source>
</evidence>